<keyword evidence="8" id="KW-0677">Repeat</keyword>
<dbReference type="InterPro" id="IPR029058">
    <property type="entry name" value="AB_hydrolase_fold"/>
</dbReference>
<dbReference type="PANTHER" id="PTHR45527:SF10">
    <property type="entry name" value="PYOCHELIN SYNTHASE PCHF"/>
    <property type="match status" value="1"/>
</dbReference>
<dbReference type="InterPro" id="IPR036736">
    <property type="entry name" value="ACP-like_sf"/>
</dbReference>
<evidence type="ECO:0000259" key="11">
    <source>
        <dbReference type="PROSITE" id="PS50075"/>
    </source>
</evidence>
<dbReference type="PROSITE" id="PS50075">
    <property type="entry name" value="CARRIER"/>
    <property type="match status" value="1"/>
</dbReference>
<organism evidence="12 13">
    <name type="scientific">Streptomyces lonarensis</name>
    <dbReference type="NCBI Taxonomy" id="700599"/>
    <lineage>
        <taxon>Bacteria</taxon>
        <taxon>Bacillati</taxon>
        <taxon>Actinomycetota</taxon>
        <taxon>Actinomycetes</taxon>
        <taxon>Kitasatosporales</taxon>
        <taxon>Streptomycetaceae</taxon>
        <taxon>Streptomyces</taxon>
    </lineage>
</organism>
<keyword evidence="5" id="KW-0596">Phosphopantetheine</keyword>
<dbReference type="PRINTS" id="PR00154">
    <property type="entry name" value="AMPBINDING"/>
</dbReference>
<feature type="region of interest" description="Disordered" evidence="10">
    <location>
        <begin position="1404"/>
        <end position="1423"/>
    </location>
</feature>
<dbReference type="GO" id="GO:0005737">
    <property type="term" value="C:cytoplasm"/>
    <property type="evidence" value="ECO:0007669"/>
    <property type="project" value="TreeGrafter"/>
</dbReference>
<keyword evidence="7" id="KW-0436">Ligase</keyword>
<dbReference type="Gene3D" id="1.10.10.1830">
    <property type="entry name" value="Non-ribosomal peptide synthase, adenylation domain"/>
    <property type="match status" value="1"/>
</dbReference>
<dbReference type="Gene3D" id="2.30.38.10">
    <property type="entry name" value="Luciferase, Domain 3"/>
    <property type="match status" value="1"/>
</dbReference>
<comment type="pathway">
    <text evidence="2">Siderophore biosynthesis; mycobactin biosynthesis.</text>
</comment>
<dbReference type="CDD" id="cd19535">
    <property type="entry name" value="Cyc_NRPS"/>
    <property type="match status" value="1"/>
</dbReference>
<evidence type="ECO:0000313" key="12">
    <source>
        <dbReference type="EMBL" id="NJQ05530.1"/>
    </source>
</evidence>
<evidence type="ECO:0000256" key="3">
    <source>
        <dbReference type="ARBA" id="ARBA00007380"/>
    </source>
</evidence>
<dbReference type="InterPro" id="IPR009081">
    <property type="entry name" value="PP-bd_ACP"/>
</dbReference>
<keyword evidence="13" id="KW-1185">Reference proteome</keyword>
<evidence type="ECO:0000256" key="2">
    <source>
        <dbReference type="ARBA" id="ARBA00005102"/>
    </source>
</evidence>
<sequence>MRAQEIVAEFERHGIRLWEEDGKLRFRAPQGALTDDRRALLRTRRQEVLDHLVERARATELVPDPAAAHEPFPLTDIQAAYLVGRGSAYGYGGVACHVYTELAYPADTDPARLNDAWWATVARHDMLRAVVHPDGSQEVLPSIPETSVPVRDLRGAASAAVERRVEEVREELASRVPPTDRPPLFELRMTQCDDALLLHLSVDQLIVDYASLLVVLAELEDAYHGRALPPLTLGFRDYVLARRRQTLTTEYNRHRDYWMRRLPDLPGAPELPMASDGTGDPVQPGPFRRYETVMGADQRAAFEARAAELRLPLSTAALTAFAEVVGRWSRNTAFTLNLPTFTRLPLHEDVDRLVGDFTAVELLAVDLGTELAFADRVRELSADLLEDLAHSLFTGSQVMGEMARLRGAQTLLMPIVFTSTLGSATMRQPEATVRHAQTQTPQVWIDCQVMERGDGLALSWDVREGILAPGVADDLFDAFTTLMCRLADDADAWSAPVRVDLPERTRAVRARVNDTAAPLPDGLLHEPVLAAAHRTPERTAVLDQGREVSYRELVARANGVARALTATGVTPGQVVAVTMDKGWEQAAGVLGVLLAGAAYLPLDTTQPPRRRAAILADADARAVLTQSWLLDEAAIGHTVPTLPVDAVPSHDAEMPAPDRHPDDLAYVIYTSGSTGAPKGVMISHAAALNTVQDINRRFAVTEEDRVLALAQLGFDLSVYDLFGPLSRGAAVVMPDPERRGDPSSWAETVRRAGVTVWNSVPGQLQMLHDYLRADDPPMPTLRLMLLSGDWIPVTLPEAVRRWAPAAAVQSLGGATEASIWSIHHPVTAADAARRSIPYGTPLANQTFHVLDAALRARPDLVTGDLYIGGAGLAQGYLGDPERTAAAFIEHPVTGERLYRTGDLGRYHPDGRIEFQGRADTQVKIRGYRIELGEIQATVESLAGVGAAAVVVTGGQADGGTPVPRSLTAYVEPAHLPQTPPVPQEFAAAVARTSGTAVGAVDLAALTAFRSATDEAALSAMIEALAPAFTDGEPRTAAEVCERLAVLPEHHRLVRRWLRGLVAAGRLVRDPDGGHREPVVPAAGATEQLWETAAAREREARWSTELFAMVRGCAGVLPDLLTGRADPAALPFAGASAEALHAAYTANPAARALHQVLVAGVTELARGRSAGSPLRLMEVGLRGGGAVTELLPALGDAPVDYLATDSSARHRAPVEQRHADDPRVRCAAFDPALDPAEQGLEPHSVDVLICVGVLDNLPDVPAALARLRTLVAPDGWLVLLQNSADDDQALRVSTEFLPEHAGPFTDVRADGEQSFLTADQWTALLSAGGGRVAAEVPAAPDAAAALGRRLYFVQPTPARARVESALLARDCAELLPEYSVPSRWQLVDALPRTANGKLDRALLQARADREDRQPEARQDGRPRDALETAVAALWAELLDVPEVGRDDDLFDLGGDSLLVARIVGRLRDGLDGLDGTEWDLEWEVVLRHLLRRPTVAGLAGYLREVSADQQGAAAETSPVVDLITPPSDAPVTVLVHAGTGTLLPYRPLVTAIRAAAPGGHGLVGLEIPELDEFLNADPDGLIDRLAARYARALLDTGTTAFDIVGYCVGGVIATEVARGLAEAGATVRSLTVISSHSPTFRIDDELLSEYSFALMMGMDLAHIGFPADSDRVGAAVGAVLRRNPDAIEDGALTDLGGEFSDIAEAFARLEALPRMARVTRMCEALPPALEGTYQPEGLLRALRTYQQSTYALSRHRAEPYPGDITFLRHNGAYPFPGSADTITDHWAKICLGDLESREIAGEHFTCMTGEHVPAVHAHLRAVIEGGTP</sequence>
<dbReference type="Pfam" id="PF00501">
    <property type="entry name" value="AMP-binding"/>
    <property type="match status" value="1"/>
</dbReference>
<name>A0A7X6CZW6_9ACTN</name>
<dbReference type="InterPro" id="IPR020459">
    <property type="entry name" value="AMP-binding"/>
</dbReference>
<dbReference type="GO" id="GO:0009403">
    <property type="term" value="P:toxin biosynthetic process"/>
    <property type="evidence" value="ECO:0007669"/>
    <property type="project" value="UniProtKB-ARBA"/>
</dbReference>
<dbReference type="Gene3D" id="3.40.50.150">
    <property type="entry name" value="Vaccinia Virus protein VP39"/>
    <property type="match status" value="1"/>
</dbReference>
<dbReference type="Gene3D" id="3.30.559.30">
    <property type="entry name" value="Nonribosomal peptide synthetase, condensation domain"/>
    <property type="match status" value="1"/>
</dbReference>
<dbReference type="Pfam" id="PF18563">
    <property type="entry name" value="TubC_N"/>
    <property type="match status" value="1"/>
</dbReference>
<dbReference type="InterPro" id="IPR001031">
    <property type="entry name" value="Thioesterase"/>
</dbReference>
<dbReference type="GO" id="GO:0031177">
    <property type="term" value="F:phosphopantetheine binding"/>
    <property type="evidence" value="ECO:0007669"/>
    <property type="project" value="InterPro"/>
</dbReference>
<dbReference type="GO" id="GO:0016874">
    <property type="term" value="F:ligase activity"/>
    <property type="evidence" value="ECO:0007669"/>
    <property type="project" value="UniProtKB-KW"/>
</dbReference>
<dbReference type="SUPFAM" id="SSF53474">
    <property type="entry name" value="alpha/beta-Hydrolases"/>
    <property type="match status" value="1"/>
</dbReference>
<dbReference type="InterPro" id="IPR044894">
    <property type="entry name" value="TubC_N_sf"/>
</dbReference>
<dbReference type="InterPro" id="IPR010071">
    <property type="entry name" value="AA_adenyl_dom"/>
</dbReference>
<dbReference type="GO" id="GO:0000036">
    <property type="term" value="F:acyl carrier activity"/>
    <property type="evidence" value="ECO:0007669"/>
    <property type="project" value="TreeGrafter"/>
</dbReference>
<dbReference type="PROSITE" id="PS00012">
    <property type="entry name" value="PHOSPHOPANTETHEINE"/>
    <property type="match status" value="1"/>
</dbReference>
<dbReference type="Pfam" id="PF00668">
    <property type="entry name" value="Condensation"/>
    <property type="match status" value="1"/>
</dbReference>
<dbReference type="InterPro" id="IPR023213">
    <property type="entry name" value="CAT-like_dom_sf"/>
</dbReference>
<dbReference type="FunFam" id="1.10.1200.10:FF:000016">
    <property type="entry name" value="Non-ribosomal peptide synthase"/>
    <property type="match status" value="1"/>
</dbReference>
<dbReference type="InterPro" id="IPR057737">
    <property type="entry name" value="Condensation_MtbB-like"/>
</dbReference>
<reference evidence="12 13" key="1">
    <citation type="submission" date="2020-03" db="EMBL/GenBank/DDBJ databases">
        <title>Draft genome of Streptomyces sp. ventii, isolated from the Axial Seamount in the Pacific Ocean, and resequencing of the two type strains Streptomyces lonarensis strain NCL 716 and Streptomyces bohaiensis strain 11A07.</title>
        <authorList>
            <person name="Loughran R.M."/>
            <person name="Pfannmuller K.M."/>
            <person name="Wasson B.J."/>
            <person name="Deadmond M.C."/>
            <person name="Paddock B.E."/>
            <person name="Koyack M.J."/>
            <person name="Gallegos D.A."/>
            <person name="Mitchell E.A."/>
            <person name="Ushijima B."/>
            <person name="Saw J.H."/>
            <person name="Mcphail K.L."/>
            <person name="Videau P."/>
        </authorList>
    </citation>
    <scope>NUCLEOTIDE SEQUENCE [LARGE SCALE GENOMIC DNA]</scope>
    <source>
        <strain evidence="12 13">NCL716</strain>
    </source>
</reference>
<dbReference type="SUPFAM" id="SSF52777">
    <property type="entry name" value="CoA-dependent acyltransferases"/>
    <property type="match status" value="2"/>
</dbReference>
<dbReference type="InterPro" id="IPR045851">
    <property type="entry name" value="AMP-bd_C_sf"/>
</dbReference>
<dbReference type="GO" id="GO:0017000">
    <property type="term" value="P:antibiotic biosynthetic process"/>
    <property type="evidence" value="ECO:0007669"/>
    <property type="project" value="UniProtKB-ARBA"/>
</dbReference>
<dbReference type="InterPro" id="IPR029063">
    <property type="entry name" value="SAM-dependent_MTases_sf"/>
</dbReference>
<dbReference type="SUPFAM" id="SSF47336">
    <property type="entry name" value="ACP-like"/>
    <property type="match status" value="1"/>
</dbReference>
<dbReference type="EMBL" id="JAAVJD010000040">
    <property type="protein sequence ID" value="NJQ05530.1"/>
    <property type="molecule type" value="Genomic_DNA"/>
</dbReference>
<evidence type="ECO:0000256" key="1">
    <source>
        <dbReference type="ARBA" id="ARBA00001957"/>
    </source>
</evidence>
<feature type="compositionally biased region" description="Basic and acidic residues" evidence="10">
    <location>
        <begin position="1405"/>
        <end position="1423"/>
    </location>
</feature>
<accession>A0A7X6CZW6</accession>
<comment type="caution">
    <text evidence="12">The sequence shown here is derived from an EMBL/GenBank/DDBJ whole genome shotgun (WGS) entry which is preliminary data.</text>
</comment>
<dbReference type="FunFam" id="3.40.50.980:FF:000001">
    <property type="entry name" value="Non-ribosomal peptide synthetase"/>
    <property type="match status" value="1"/>
</dbReference>
<dbReference type="PROSITE" id="PS00455">
    <property type="entry name" value="AMP_BINDING"/>
    <property type="match status" value="1"/>
</dbReference>
<dbReference type="Pfam" id="PF00975">
    <property type="entry name" value="Thioesterase"/>
    <property type="match status" value="1"/>
</dbReference>
<evidence type="ECO:0000256" key="7">
    <source>
        <dbReference type="ARBA" id="ARBA00022598"/>
    </source>
</evidence>
<dbReference type="Gene3D" id="3.40.50.980">
    <property type="match status" value="2"/>
</dbReference>
<comment type="similarity">
    <text evidence="3">Belongs to the ATP-dependent AMP-binding enzyme family. MbtB subfamily.</text>
</comment>
<dbReference type="InterPro" id="IPR006162">
    <property type="entry name" value="Ppantetheine_attach_site"/>
</dbReference>
<keyword evidence="6" id="KW-0597">Phosphoprotein</keyword>
<evidence type="ECO:0000256" key="5">
    <source>
        <dbReference type="ARBA" id="ARBA00022450"/>
    </source>
</evidence>
<evidence type="ECO:0000256" key="4">
    <source>
        <dbReference type="ARBA" id="ARBA00016743"/>
    </source>
</evidence>
<dbReference type="FunFam" id="3.30.559.10:FF:000023">
    <property type="entry name" value="Non-ribosomal peptide synthetase"/>
    <property type="match status" value="1"/>
</dbReference>
<dbReference type="SUPFAM" id="SSF53335">
    <property type="entry name" value="S-adenosyl-L-methionine-dependent methyltransferases"/>
    <property type="match status" value="1"/>
</dbReference>
<comment type="cofactor">
    <cofactor evidence="1">
        <name>pantetheine 4'-phosphate</name>
        <dbReference type="ChEBI" id="CHEBI:47942"/>
    </cofactor>
</comment>
<gene>
    <name evidence="12" type="ORF">HCN56_08060</name>
</gene>
<evidence type="ECO:0000256" key="8">
    <source>
        <dbReference type="ARBA" id="ARBA00022737"/>
    </source>
</evidence>
<dbReference type="Gene3D" id="1.10.1200.10">
    <property type="entry name" value="ACP-like"/>
    <property type="match status" value="1"/>
</dbReference>
<dbReference type="Gene3D" id="3.30.300.30">
    <property type="match status" value="1"/>
</dbReference>
<feature type="domain" description="Carrier" evidence="11">
    <location>
        <begin position="1420"/>
        <end position="1505"/>
    </location>
</feature>
<dbReference type="InterPro" id="IPR020806">
    <property type="entry name" value="PKS_PP-bd"/>
</dbReference>
<proteinExistence type="inferred from homology"/>
<dbReference type="FunFam" id="3.40.50.12780:FF:000012">
    <property type="entry name" value="Non-ribosomal peptide synthetase"/>
    <property type="match status" value="1"/>
</dbReference>
<dbReference type="SUPFAM" id="SSF56801">
    <property type="entry name" value="Acetyl-CoA synthetase-like"/>
    <property type="match status" value="1"/>
</dbReference>
<evidence type="ECO:0000256" key="6">
    <source>
        <dbReference type="ARBA" id="ARBA00022553"/>
    </source>
</evidence>
<dbReference type="InterPro" id="IPR020845">
    <property type="entry name" value="AMP-binding_CS"/>
</dbReference>
<evidence type="ECO:0000256" key="10">
    <source>
        <dbReference type="SAM" id="MobiDB-lite"/>
    </source>
</evidence>
<dbReference type="SMART" id="SM00823">
    <property type="entry name" value="PKS_PP"/>
    <property type="match status" value="1"/>
</dbReference>
<dbReference type="FunFam" id="3.30.559.30:FF:000006">
    <property type="entry name" value="Yersiniabactin polyketide/non-ribosomal peptide synthetase"/>
    <property type="match status" value="1"/>
</dbReference>
<dbReference type="InterPro" id="IPR013217">
    <property type="entry name" value="Methyltransf_12"/>
</dbReference>
<evidence type="ECO:0000256" key="9">
    <source>
        <dbReference type="ARBA" id="ARBA00033440"/>
    </source>
</evidence>
<dbReference type="PANTHER" id="PTHR45527">
    <property type="entry name" value="NONRIBOSOMAL PEPTIDE SYNTHETASE"/>
    <property type="match status" value="1"/>
</dbReference>
<dbReference type="Pfam" id="PF00550">
    <property type="entry name" value="PP-binding"/>
    <property type="match status" value="1"/>
</dbReference>
<evidence type="ECO:0000313" key="13">
    <source>
        <dbReference type="Proteomes" id="UP000578686"/>
    </source>
</evidence>
<dbReference type="Pfam" id="PF08242">
    <property type="entry name" value="Methyltransf_12"/>
    <property type="match status" value="1"/>
</dbReference>
<protein>
    <recommendedName>
        <fullName evidence="4">Phenyloxazoline synthase MbtB</fullName>
    </recommendedName>
    <alternativeName>
        <fullName evidence="9">Mycobactin synthetase protein B</fullName>
    </alternativeName>
</protein>
<dbReference type="NCBIfam" id="TIGR01733">
    <property type="entry name" value="AA-adenyl-dom"/>
    <property type="match status" value="1"/>
</dbReference>
<dbReference type="RefSeq" id="WP_167968811.1">
    <property type="nucleotide sequence ID" value="NZ_BHZG01000003.1"/>
</dbReference>
<dbReference type="InterPro" id="IPR000873">
    <property type="entry name" value="AMP-dep_synth/lig_dom"/>
</dbReference>
<dbReference type="InterPro" id="IPR041464">
    <property type="entry name" value="TubC_N"/>
</dbReference>
<dbReference type="Gene3D" id="3.40.50.1820">
    <property type="entry name" value="alpha/beta hydrolase"/>
    <property type="match status" value="1"/>
</dbReference>
<dbReference type="Gene3D" id="3.30.559.10">
    <property type="entry name" value="Chloramphenicol acetyltransferase-like domain"/>
    <property type="match status" value="1"/>
</dbReference>
<dbReference type="GO" id="GO:0043041">
    <property type="term" value="P:amino acid activation for nonribosomal peptide biosynthetic process"/>
    <property type="evidence" value="ECO:0007669"/>
    <property type="project" value="TreeGrafter"/>
</dbReference>
<dbReference type="InterPro" id="IPR001242">
    <property type="entry name" value="Condensation_dom"/>
</dbReference>
<dbReference type="Proteomes" id="UP000578686">
    <property type="component" value="Unassembled WGS sequence"/>
</dbReference>